<reference evidence="4 5" key="1">
    <citation type="submission" date="2020-10" db="EMBL/GenBank/DDBJ databases">
        <title>Pygocentrus nattereri (red-bellied piranha) genome, fPygNat1, primary haplotype.</title>
        <authorList>
            <person name="Myers G."/>
            <person name="Meyer A."/>
            <person name="Karagic N."/>
            <person name="Pippel M."/>
            <person name="Winkler S."/>
            <person name="Tracey A."/>
            <person name="Wood J."/>
            <person name="Formenti G."/>
            <person name="Howe K."/>
            <person name="Fedrigo O."/>
            <person name="Jarvis E.D."/>
        </authorList>
    </citation>
    <scope>NUCLEOTIDE SEQUENCE [LARGE SCALE GENOMIC DNA]</scope>
</reference>
<feature type="repeat" description="ANK" evidence="3">
    <location>
        <begin position="338"/>
        <end position="370"/>
    </location>
</feature>
<dbReference type="Pfam" id="PF12796">
    <property type="entry name" value="Ank_2"/>
    <property type="match status" value="7"/>
</dbReference>
<evidence type="ECO:0000256" key="1">
    <source>
        <dbReference type="ARBA" id="ARBA00022737"/>
    </source>
</evidence>
<feature type="repeat" description="ANK" evidence="3">
    <location>
        <begin position="754"/>
        <end position="776"/>
    </location>
</feature>
<dbReference type="PROSITE" id="PS50297">
    <property type="entry name" value="ANK_REP_REGION"/>
    <property type="match status" value="19"/>
</dbReference>
<evidence type="ECO:0000256" key="2">
    <source>
        <dbReference type="ARBA" id="ARBA00023043"/>
    </source>
</evidence>
<feature type="repeat" description="ANK" evidence="3">
    <location>
        <begin position="821"/>
        <end position="853"/>
    </location>
</feature>
<dbReference type="Ensembl" id="ENSPNAT00000075073.1">
    <property type="protein sequence ID" value="ENSPNAP00000048197.1"/>
    <property type="gene ID" value="ENSPNAG00000016222.2"/>
</dbReference>
<dbReference type="PANTHER" id="PTHR24198">
    <property type="entry name" value="ANKYRIN REPEAT AND PROTEIN KINASE DOMAIN-CONTAINING PROTEIN"/>
    <property type="match status" value="1"/>
</dbReference>
<evidence type="ECO:0000256" key="3">
    <source>
        <dbReference type="PROSITE-ProRule" id="PRU00023"/>
    </source>
</evidence>
<feature type="repeat" description="ANK" evidence="3">
    <location>
        <begin position="271"/>
        <end position="304"/>
    </location>
</feature>
<feature type="repeat" description="ANK" evidence="3">
    <location>
        <begin position="924"/>
        <end position="956"/>
    </location>
</feature>
<dbReference type="SMART" id="SM00248">
    <property type="entry name" value="ANK"/>
    <property type="match status" value="26"/>
</dbReference>
<evidence type="ECO:0008006" key="6">
    <source>
        <dbReference type="Google" id="ProtNLM"/>
    </source>
</evidence>
<evidence type="ECO:0000313" key="4">
    <source>
        <dbReference type="Ensembl" id="ENSPNAP00000048197.1"/>
    </source>
</evidence>
<feature type="repeat" description="ANK" evidence="3">
    <location>
        <begin position="457"/>
        <end position="489"/>
    </location>
</feature>
<reference evidence="4" key="2">
    <citation type="submission" date="2025-08" db="UniProtKB">
        <authorList>
            <consortium name="Ensembl"/>
        </authorList>
    </citation>
    <scope>IDENTIFICATION</scope>
</reference>
<feature type="repeat" description="ANK" evidence="3">
    <location>
        <begin position="106"/>
        <end position="138"/>
    </location>
</feature>
<feature type="repeat" description="ANK" evidence="3">
    <location>
        <begin position="305"/>
        <end position="337"/>
    </location>
</feature>
<proteinExistence type="predicted"/>
<dbReference type="Pfam" id="PF00023">
    <property type="entry name" value="Ank"/>
    <property type="match status" value="4"/>
</dbReference>
<evidence type="ECO:0000313" key="5">
    <source>
        <dbReference type="Proteomes" id="UP001501920"/>
    </source>
</evidence>
<dbReference type="PROSITE" id="PS50088">
    <property type="entry name" value="ANK_REPEAT"/>
    <property type="match status" value="22"/>
</dbReference>
<feature type="repeat" description="ANK" evidence="3">
    <location>
        <begin position="854"/>
        <end position="876"/>
    </location>
</feature>
<protein>
    <recommendedName>
        <fullName evidence="6">Ankyrin repeat domain 28b</fullName>
    </recommendedName>
</protein>
<name>A0AAR2JCY4_PYGNA</name>
<dbReference type="SUPFAM" id="SSF48403">
    <property type="entry name" value="Ankyrin repeat"/>
    <property type="match status" value="3"/>
</dbReference>
<organism evidence="4 5">
    <name type="scientific">Pygocentrus nattereri</name>
    <name type="common">Red-bellied piranha</name>
    <dbReference type="NCBI Taxonomy" id="42514"/>
    <lineage>
        <taxon>Eukaryota</taxon>
        <taxon>Metazoa</taxon>
        <taxon>Chordata</taxon>
        <taxon>Craniata</taxon>
        <taxon>Vertebrata</taxon>
        <taxon>Euteleostomi</taxon>
        <taxon>Actinopterygii</taxon>
        <taxon>Neopterygii</taxon>
        <taxon>Teleostei</taxon>
        <taxon>Ostariophysi</taxon>
        <taxon>Characiformes</taxon>
        <taxon>Characoidei</taxon>
        <taxon>Pygocentrus</taxon>
    </lineage>
</organism>
<dbReference type="GeneTree" id="ENSGT00950000182908"/>
<feature type="repeat" description="ANK" evidence="3">
    <location>
        <begin position="888"/>
        <end position="920"/>
    </location>
</feature>
<feature type="repeat" description="ANK" evidence="3">
    <location>
        <begin position="490"/>
        <end position="529"/>
    </location>
</feature>
<dbReference type="AlphaFoldDB" id="A0AAR2JCY4"/>
<feature type="repeat" description="ANK" evidence="3">
    <location>
        <begin position="371"/>
        <end position="395"/>
    </location>
</feature>
<dbReference type="InterPro" id="IPR002110">
    <property type="entry name" value="Ankyrin_rpt"/>
</dbReference>
<feature type="repeat" description="ANK" evidence="3">
    <location>
        <begin position="238"/>
        <end position="270"/>
    </location>
</feature>
<feature type="repeat" description="ANK" evidence="3">
    <location>
        <begin position="684"/>
        <end position="716"/>
    </location>
</feature>
<dbReference type="Pfam" id="PF13637">
    <property type="entry name" value="Ank_4"/>
    <property type="match status" value="1"/>
</dbReference>
<feature type="repeat" description="ANK" evidence="3">
    <location>
        <begin position="40"/>
        <end position="72"/>
    </location>
</feature>
<dbReference type="Proteomes" id="UP001501920">
    <property type="component" value="Chromosome 3"/>
</dbReference>
<keyword evidence="1" id="KW-0677">Repeat</keyword>
<feature type="repeat" description="ANK" evidence="3">
    <location>
        <begin position="205"/>
        <end position="237"/>
    </location>
</feature>
<dbReference type="PRINTS" id="PR01415">
    <property type="entry name" value="ANKYRIN"/>
</dbReference>
<dbReference type="InterPro" id="IPR036770">
    <property type="entry name" value="Ankyrin_rpt-contain_sf"/>
</dbReference>
<dbReference type="Gene3D" id="1.25.40.20">
    <property type="entry name" value="Ankyrin repeat-containing domain"/>
    <property type="match status" value="11"/>
</dbReference>
<feature type="repeat" description="ANK" evidence="3">
    <location>
        <begin position="172"/>
        <end position="204"/>
    </location>
</feature>
<feature type="repeat" description="ANK" evidence="3">
    <location>
        <begin position="73"/>
        <end position="105"/>
    </location>
</feature>
<keyword evidence="5" id="KW-1185">Reference proteome</keyword>
<sequence length="1040" mass="112324">WRISLRLFQPPLLKAIFNIDPDEVRSLIFKKEDVNIQDNEKRTPLHAAAYLGDAEIIELLVLSGARVNAKDNKWLTPLHRAVASCSEEAVQVLLKHSADVNARDKNWQTPLHVAAANKAVRCAEALVPLLSNVNVSDRAGRTALHHAAFSGHLEMVMLLLSRGANINAFDKKDRRAIHWAAYMGHLEVVKLLVSHGAEVMCKDKKAYTPLHAAASSGMISVVKYLLDLGVDINEQNAYGNTPLHVACYNGQDVVVNELIECGANVNQVNEKGFAPLHFTAASRHGALCLELLVGNGADVNIKSKDGKTPLHMTAIHGRFSRSQALIQNGAEIDCEDKNGNTPLHIAARYGHELLINTLITNGADTSKRGVHGMFPLHLAALSGFSDCCRKLLSSGKAVHPVFPSSLPSQTLISQCFDIDTPDDFGRTCLHAAAAGGNLDCLNLLLNTGADFNKKDSFGRTPLHYAAANCNYQCLFAMVGSGASVNDLDKRGCTPLHYAAASDSDGKIFALCRCLEYLLRNDANPGIRDNQGYNAVHYASAYGHRLLEFLSESCVSPQAYHGHHQALEVLVQSLLDLDVRTAQGHTPLDLAAFKGHVECVDVLINQGASILVKDYTLKRTPIHAAGADRNSDQLHSLKSPELPLMTFVVSMFLRTPLMLAVLSGHTDCVYSLLNKGANVEAKDKWGRTALHRGAVTGHEECVEALLQHSASFMVRDCRGRSPVHLAAACGHVGVLGGLLHAAQSVETIPVITDHQGYTPLHWACYNGHDTCVEVLLEQELFHKMEGNSFSPLHCAVISDNEGAAEMLIDTLGPAIVNATDSKKRTPLHAAAFTDHVECMQLLLGQNAQVNCVDAGGKTPLMMAAENGQTNAVELLVSSAKADLTLQDANKNTALHLACSKGHETSALLILEKITDRNLINSTNAALQTPLHVAARNGLTVVVQELLAKGASVLAVDENGYTPALACAPNKDVADCLALILATMMPVSPSQSSINHYTSPVKSVTFDSLPVHTSYCSFNSIGRHHHGFYKDDELNDSDSETY</sequence>
<dbReference type="PANTHER" id="PTHR24198:SF192">
    <property type="entry name" value="SERINE_THREONINE-PROTEIN PHOSPHATASE 6 REGULATORY ANKYRIN REPEAT SUBUNIT A"/>
    <property type="match status" value="1"/>
</dbReference>
<feature type="repeat" description="ANK" evidence="3">
    <location>
        <begin position="582"/>
        <end position="614"/>
    </location>
</feature>
<accession>A0AAR2JCY4</accession>
<keyword evidence="2 3" id="KW-0040">ANK repeat</keyword>
<feature type="repeat" description="ANK" evidence="3">
    <location>
        <begin position="651"/>
        <end position="683"/>
    </location>
</feature>
<feature type="repeat" description="ANK" evidence="3">
    <location>
        <begin position="424"/>
        <end position="456"/>
    </location>
</feature>
<reference evidence="4" key="3">
    <citation type="submission" date="2025-09" db="UniProtKB">
        <authorList>
            <consortium name="Ensembl"/>
        </authorList>
    </citation>
    <scope>IDENTIFICATION</scope>
</reference>
<feature type="repeat" description="ANK" evidence="3">
    <location>
        <begin position="139"/>
        <end position="171"/>
    </location>
</feature>